<dbReference type="InterPro" id="IPR013783">
    <property type="entry name" value="Ig-like_fold"/>
</dbReference>
<dbReference type="NCBIfam" id="NF012200">
    <property type="entry name" value="choice_anch_D"/>
    <property type="match status" value="1"/>
</dbReference>
<dbReference type="InterPro" id="IPR044060">
    <property type="entry name" value="Bacterial_rp_domain"/>
</dbReference>
<accession>A0A3B1AZ12</accession>
<keyword evidence="1" id="KW-0677">Repeat</keyword>
<reference evidence="4" key="1">
    <citation type="submission" date="2018-06" db="EMBL/GenBank/DDBJ databases">
        <authorList>
            <person name="Zhirakovskaya E."/>
        </authorList>
    </citation>
    <scope>NUCLEOTIDE SEQUENCE</scope>
</reference>
<keyword evidence="2" id="KW-0812">Transmembrane</keyword>
<dbReference type="PROSITE" id="PS51125">
    <property type="entry name" value="NHL"/>
    <property type="match status" value="1"/>
</dbReference>
<protein>
    <recommendedName>
        <fullName evidence="3">Bacterial repeat domain-containing protein</fullName>
    </recommendedName>
</protein>
<proteinExistence type="predicted"/>
<dbReference type="PANTHER" id="PTHR24104">
    <property type="entry name" value="E3 UBIQUITIN-PROTEIN LIGASE NHLRC1-RELATED"/>
    <property type="match status" value="1"/>
</dbReference>
<sequence>MMIQKHHTDCGGRVGKGAMNSTQALSIAAVVPRMAGCANRPFIWHWFLFALFLILIAPRLSVASMPMFESLPAIDTGISLPTAVAVGPDEKVYIAEPDRNLVSVYSGAGQPLATMTELDTPVAVAVDLDGKLYVGNAGRGNVEVYGADLVLLGKLGAGDNEFRRPSGIAVDSEGVIYVTDSRVHAVKSFNPDRSSKSSFGSPGTGDGQFRLPTSIAVTDNGLTGSAKTGELYIPDLSVTKEGGYWSGYYVARVQVFDLTGNYLRSFHSVGKDDTGKAYDFMRPLGIAVDTLDRIYLTDAYQSVVTVYSNAGSYLGKINDESHPLRNPLGIAFAPNSSRLFVASPNTGTTETFGLDRNYGDIEVSPGSRDFGSILVGNSSAPGSFGVSNVGSGDLTIGTVTLTGADADEFSIQSNGCTSQFLAPTAGCSVDVLFNPTSGGSKSAILSIPSNDLYAPTVDLVLSGYAELPQHRLTIAKDGTGSGIVQAAGIDCGTTCAKDYAEGTVVTLSALSNADSVFAGWSGGGCSGIAGCVVTINQPTTVAAMFNISPPVVTYSITASAGSNGSISPSGTVDADAGSAVTYSIYADAGYSVSDVLVDGLSVGAVTSFTFENLAANHAIAAEFVSAGTLQLSSIEIGEVSVEGLWKQVVLTKTFVDPVVVVKPASRNDDD</sequence>
<dbReference type="AlphaFoldDB" id="A0A3B1AZ12"/>
<keyword evidence="2" id="KW-0472">Membrane</keyword>
<evidence type="ECO:0000256" key="2">
    <source>
        <dbReference type="SAM" id="Phobius"/>
    </source>
</evidence>
<dbReference type="Gene3D" id="2.120.10.30">
    <property type="entry name" value="TolB, C-terminal domain"/>
    <property type="match status" value="1"/>
</dbReference>
<dbReference type="InterPro" id="IPR011042">
    <property type="entry name" value="6-blade_b-propeller_TolB-like"/>
</dbReference>
<dbReference type="PANTHER" id="PTHR24104:SF25">
    <property type="entry name" value="PROTEIN LIN-41"/>
    <property type="match status" value="1"/>
</dbReference>
<dbReference type="InterPro" id="IPR050952">
    <property type="entry name" value="TRIM-NHL_E3_ligases"/>
</dbReference>
<dbReference type="Pfam" id="PF01436">
    <property type="entry name" value="NHL"/>
    <property type="match status" value="1"/>
</dbReference>
<dbReference type="EMBL" id="UOFX01000084">
    <property type="protein sequence ID" value="VAX11329.1"/>
    <property type="molecule type" value="Genomic_DNA"/>
</dbReference>
<feature type="non-terminal residue" evidence="4">
    <location>
        <position position="670"/>
    </location>
</feature>
<feature type="domain" description="Bacterial repeat" evidence="3">
    <location>
        <begin position="554"/>
        <end position="624"/>
    </location>
</feature>
<dbReference type="InterPro" id="IPR001258">
    <property type="entry name" value="NHL_repeat"/>
</dbReference>
<keyword evidence="2" id="KW-1133">Transmembrane helix</keyword>
<feature type="transmembrane region" description="Helical" evidence="2">
    <location>
        <begin position="42"/>
        <end position="60"/>
    </location>
</feature>
<dbReference type="Pfam" id="PF18998">
    <property type="entry name" value="Flg_new_2"/>
    <property type="match status" value="2"/>
</dbReference>
<organism evidence="4">
    <name type="scientific">hydrothermal vent metagenome</name>
    <dbReference type="NCBI Taxonomy" id="652676"/>
    <lineage>
        <taxon>unclassified sequences</taxon>
        <taxon>metagenomes</taxon>
        <taxon>ecological metagenomes</taxon>
    </lineage>
</organism>
<evidence type="ECO:0000256" key="1">
    <source>
        <dbReference type="ARBA" id="ARBA00022737"/>
    </source>
</evidence>
<gene>
    <name evidence="4" type="ORF">MNBD_GAMMA26-2654</name>
</gene>
<dbReference type="GO" id="GO:0008270">
    <property type="term" value="F:zinc ion binding"/>
    <property type="evidence" value="ECO:0007669"/>
    <property type="project" value="UniProtKB-KW"/>
</dbReference>
<name>A0A3B1AZ12_9ZZZZ</name>
<feature type="domain" description="Bacterial repeat" evidence="3">
    <location>
        <begin position="493"/>
        <end position="546"/>
    </location>
</feature>
<dbReference type="SUPFAM" id="SSF63829">
    <property type="entry name" value="Calcium-dependent phosphotriesterase"/>
    <property type="match status" value="1"/>
</dbReference>
<evidence type="ECO:0000313" key="4">
    <source>
        <dbReference type="EMBL" id="VAX11329.1"/>
    </source>
</evidence>
<evidence type="ECO:0000259" key="3">
    <source>
        <dbReference type="Pfam" id="PF18998"/>
    </source>
</evidence>
<dbReference type="CDD" id="cd05819">
    <property type="entry name" value="NHL"/>
    <property type="match status" value="1"/>
</dbReference>
<dbReference type="Gene3D" id="2.60.40.10">
    <property type="entry name" value="Immunoglobulins"/>
    <property type="match status" value="1"/>
</dbReference>